<comment type="caution">
    <text evidence="2">The sequence shown here is derived from an EMBL/GenBank/DDBJ whole genome shotgun (WGS) entry which is preliminary data.</text>
</comment>
<dbReference type="EMBL" id="AVOT02020330">
    <property type="protein sequence ID" value="MBW0508448.1"/>
    <property type="molecule type" value="Genomic_DNA"/>
</dbReference>
<organism evidence="2 3">
    <name type="scientific">Austropuccinia psidii MF-1</name>
    <dbReference type="NCBI Taxonomy" id="1389203"/>
    <lineage>
        <taxon>Eukaryota</taxon>
        <taxon>Fungi</taxon>
        <taxon>Dikarya</taxon>
        <taxon>Basidiomycota</taxon>
        <taxon>Pucciniomycotina</taxon>
        <taxon>Pucciniomycetes</taxon>
        <taxon>Pucciniales</taxon>
        <taxon>Sphaerophragmiaceae</taxon>
        <taxon>Austropuccinia</taxon>
    </lineage>
</organism>
<proteinExistence type="predicted"/>
<dbReference type="AlphaFoldDB" id="A0A9Q3HK79"/>
<evidence type="ECO:0000313" key="2">
    <source>
        <dbReference type="EMBL" id="MBW0508448.1"/>
    </source>
</evidence>
<accession>A0A9Q3HK79</accession>
<gene>
    <name evidence="2" type="ORF">O181_048163</name>
</gene>
<sequence length="120" mass="14223">MEHGQQEVQPSTPLGRAWRKFPEDIFQRNRLQRPYGNPQRLEPNQAVQTPGGEANQDKGESSHYPSYTRTADPHREYPDSLRLTRSRPNKLYSSFTLWELLCVWDKMKQYLEGEITRKQF</sequence>
<protein>
    <submittedName>
        <fullName evidence="2">Uncharacterized protein</fullName>
    </submittedName>
</protein>
<reference evidence="2" key="1">
    <citation type="submission" date="2021-03" db="EMBL/GenBank/DDBJ databases">
        <title>Draft genome sequence of rust myrtle Austropuccinia psidii MF-1, a brazilian biotype.</title>
        <authorList>
            <person name="Quecine M.C."/>
            <person name="Pachon D.M.R."/>
            <person name="Bonatelli M.L."/>
            <person name="Correr F.H."/>
            <person name="Franceschini L.M."/>
            <person name="Leite T.F."/>
            <person name="Margarido G.R.A."/>
            <person name="Almeida C.A."/>
            <person name="Ferrarezi J.A."/>
            <person name="Labate C.A."/>
        </authorList>
    </citation>
    <scope>NUCLEOTIDE SEQUENCE</scope>
    <source>
        <strain evidence="2">MF-1</strain>
    </source>
</reference>
<dbReference type="Proteomes" id="UP000765509">
    <property type="component" value="Unassembled WGS sequence"/>
</dbReference>
<keyword evidence="3" id="KW-1185">Reference proteome</keyword>
<name>A0A9Q3HK79_9BASI</name>
<evidence type="ECO:0000256" key="1">
    <source>
        <dbReference type="SAM" id="MobiDB-lite"/>
    </source>
</evidence>
<feature type="region of interest" description="Disordered" evidence="1">
    <location>
        <begin position="28"/>
        <end position="81"/>
    </location>
</feature>
<evidence type="ECO:0000313" key="3">
    <source>
        <dbReference type="Proteomes" id="UP000765509"/>
    </source>
</evidence>